<protein>
    <submittedName>
        <fullName evidence="1">Uncharacterized protein</fullName>
    </submittedName>
</protein>
<dbReference type="InParanoid" id="A0A1X7VSR5"/>
<reference evidence="1" key="1">
    <citation type="submission" date="2017-05" db="UniProtKB">
        <authorList>
            <consortium name="EnsemblMetazoa"/>
        </authorList>
    </citation>
    <scope>IDENTIFICATION</scope>
</reference>
<dbReference type="AlphaFoldDB" id="A0A1X7VSR5"/>
<evidence type="ECO:0000313" key="1">
    <source>
        <dbReference type="EnsemblMetazoa" id="Aqu2.1.42919_001"/>
    </source>
</evidence>
<organism evidence="1">
    <name type="scientific">Amphimedon queenslandica</name>
    <name type="common">Sponge</name>
    <dbReference type="NCBI Taxonomy" id="400682"/>
    <lineage>
        <taxon>Eukaryota</taxon>
        <taxon>Metazoa</taxon>
        <taxon>Porifera</taxon>
        <taxon>Demospongiae</taxon>
        <taxon>Heteroscleromorpha</taxon>
        <taxon>Haplosclerida</taxon>
        <taxon>Niphatidae</taxon>
        <taxon>Amphimedon</taxon>
    </lineage>
</organism>
<accession>A0A1X7VSR5</accession>
<name>A0A1X7VSR5_AMPQE</name>
<sequence>MDSITLEASQKGPDQTAALLDSRGVEAEQADPGIVIKFAPKAIIPRLLSLTAILNISDIVQGINEDDSFRIFVGWLNGLVSKHAGPAAAVRTLDNKAVSGLYRSHTSTL</sequence>
<dbReference type="EnsemblMetazoa" id="Aqu2.1.42919_001">
    <property type="protein sequence ID" value="Aqu2.1.42919_001"/>
    <property type="gene ID" value="Aqu2.1.42919"/>
</dbReference>
<proteinExistence type="predicted"/>